<feature type="transmembrane region" description="Helical" evidence="9">
    <location>
        <begin position="143"/>
        <end position="165"/>
    </location>
</feature>
<dbReference type="InterPro" id="IPR011701">
    <property type="entry name" value="MFS"/>
</dbReference>
<dbReference type="InterPro" id="IPR036259">
    <property type="entry name" value="MFS_trans_sf"/>
</dbReference>
<dbReference type="AlphaFoldDB" id="A0A918DV76"/>
<dbReference type="RefSeq" id="WP_229698244.1">
    <property type="nucleotide sequence ID" value="NZ_BMMS01000006.1"/>
</dbReference>
<feature type="transmembrane region" description="Helical" evidence="9">
    <location>
        <begin position="171"/>
        <end position="193"/>
    </location>
</feature>
<feature type="transmembrane region" description="Helical" evidence="9">
    <location>
        <begin position="84"/>
        <end position="102"/>
    </location>
</feature>
<reference evidence="11" key="1">
    <citation type="journal article" date="2014" name="Int. J. Syst. Evol. Microbiol.">
        <title>Complete genome sequence of Corynebacterium casei LMG S-19264T (=DSM 44701T), isolated from a smear-ripened cheese.</title>
        <authorList>
            <consortium name="US DOE Joint Genome Institute (JGI-PGF)"/>
            <person name="Walter F."/>
            <person name="Albersmeier A."/>
            <person name="Kalinowski J."/>
            <person name="Ruckert C."/>
        </authorList>
    </citation>
    <scope>NUCLEOTIDE SEQUENCE</scope>
    <source>
        <strain evidence="11">CGMCC 4.7201</strain>
    </source>
</reference>
<feature type="domain" description="Major facilitator superfamily (MFS) profile" evidence="10">
    <location>
        <begin position="18"/>
        <end position="494"/>
    </location>
</feature>
<dbReference type="InterPro" id="IPR004638">
    <property type="entry name" value="EmrB-like"/>
</dbReference>
<dbReference type="Gene3D" id="1.20.1250.20">
    <property type="entry name" value="MFS general substrate transporter like domains"/>
    <property type="match status" value="1"/>
</dbReference>
<evidence type="ECO:0000256" key="3">
    <source>
        <dbReference type="ARBA" id="ARBA00022475"/>
    </source>
</evidence>
<dbReference type="Gene3D" id="1.20.1720.10">
    <property type="entry name" value="Multidrug resistance protein D"/>
    <property type="match status" value="1"/>
</dbReference>
<evidence type="ECO:0000313" key="11">
    <source>
        <dbReference type="EMBL" id="GGO84732.1"/>
    </source>
</evidence>
<keyword evidence="7" id="KW-0046">Antibiotic resistance</keyword>
<keyword evidence="5 9" id="KW-1133">Transmembrane helix</keyword>
<evidence type="ECO:0000256" key="6">
    <source>
        <dbReference type="ARBA" id="ARBA00023136"/>
    </source>
</evidence>
<dbReference type="PROSITE" id="PS50850">
    <property type="entry name" value="MFS"/>
    <property type="match status" value="1"/>
</dbReference>
<dbReference type="InterPro" id="IPR020846">
    <property type="entry name" value="MFS_dom"/>
</dbReference>
<comment type="subcellular location">
    <subcellularLocation>
        <location evidence="1">Cell membrane</location>
        <topology evidence="1">Multi-pass membrane protein</topology>
    </subcellularLocation>
</comment>
<dbReference type="Pfam" id="PF07690">
    <property type="entry name" value="MFS_1"/>
    <property type="match status" value="1"/>
</dbReference>
<evidence type="ECO:0000256" key="7">
    <source>
        <dbReference type="ARBA" id="ARBA00023251"/>
    </source>
</evidence>
<keyword evidence="12" id="KW-1185">Reference proteome</keyword>
<evidence type="ECO:0000259" key="10">
    <source>
        <dbReference type="PROSITE" id="PS50850"/>
    </source>
</evidence>
<feature type="compositionally biased region" description="Low complexity" evidence="8">
    <location>
        <begin position="508"/>
        <end position="521"/>
    </location>
</feature>
<name>A0A918DV76_9ACTN</name>
<evidence type="ECO:0000256" key="9">
    <source>
        <dbReference type="SAM" id="Phobius"/>
    </source>
</evidence>
<feature type="region of interest" description="Disordered" evidence="8">
    <location>
        <begin position="508"/>
        <end position="579"/>
    </location>
</feature>
<feature type="transmembrane region" description="Helical" evidence="9">
    <location>
        <begin position="409"/>
        <end position="426"/>
    </location>
</feature>
<sequence length="579" mass="60069">MSTTSHSPAATGKRNGVALAVIASCQLMVVLDITIVNIALPHIQNALHFSTTSLSWVVNAYTLTFGGLLLLGGRTGDILGRRRVFIFGVLLFVLASLLGGLAQNSGQLLAARSLQGVGGAIASPTALALITTTFPEGPARNRAFGVFASVSAGGSAIGLLLGGILVEWLDWRWVFFVNVPIGLAIALATPRVVNESERRPGQFDFTGAITSTLGMVSLVYGFIRAAQEGWRDPLTLGAFAAAVVLLSLFIAVERRSRQPITPLKMFADRNRAGTYGIMLSLAAAIFGMFFFLTLFVQDILHFSPLRAGLAFLPVSAVVVMGAGICSRQLPRFGPKPMMVIGALLAAAGLIWLTRINVDSTYIGSILGPMLLFGTGMGLQFVSLTLTAVSGVAPHEAGAASGLLNATQQVGGSLGLSILVTVFGTASRNEAKDQVPQFLSQANPLQRAQFQRTGVLPPPWADRILAHGISTAFVASAVFTVVGLLVALFVIQVRAADLERLQGAVPGMASADGAAPAAQDGAARGGMPRGGVPQDGAGPADAGDISGTGPTAADSTRADPSARPPPEVPDHPSDRPSDRP</sequence>
<dbReference type="GO" id="GO:0022857">
    <property type="term" value="F:transmembrane transporter activity"/>
    <property type="evidence" value="ECO:0007669"/>
    <property type="project" value="InterPro"/>
</dbReference>
<feature type="transmembrane region" description="Helical" evidence="9">
    <location>
        <begin position="337"/>
        <end position="355"/>
    </location>
</feature>
<dbReference type="PRINTS" id="PR01036">
    <property type="entry name" value="TCRTETB"/>
</dbReference>
<dbReference type="NCBIfam" id="TIGR00711">
    <property type="entry name" value="efflux_EmrB"/>
    <property type="match status" value="1"/>
</dbReference>
<accession>A0A918DV76</accession>
<feature type="transmembrane region" description="Helical" evidence="9">
    <location>
        <begin position="52"/>
        <end position="72"/>
    </location>
</feature>
<keyword evidence="3" id="KW-1003">Cell membrane</keyword>
<evidence type="ECO:0000256" key="8">
    <source>
        <dbReference type="SAM" id="MobiDB-lite"/>
    </source>
</evidence>
<dbReference type="PANTHER" id="PTHR42718">
    <property type="entry name" value="MAJOR FACILITATOR SUPERFAMILY MULTIDRUG TRANSPORTER MFSC"/>
    <property type="match status" value="1"/>
</dbReference>
<reference evidence="11" key="2">
    <citation type="submission" date="2020-09" db="EMBL/GenBank/DDBJ databases">
        <authorList>
            <person name="Sun Q."/>
            <person name="Zhou Y."/>
        </authorList>
    </citation>
    <scope>NUCLEOTIDE SEQUENCE</scope>
    <source>
        <strain evidence="11">CGMCC 4.7201</strain>
    </source>
</reference>
<evidence type="ECO:0000313" key="12">
    <source>
        <dbReference type="Proteomes" id="UP000641932"/>
    </source>
</evidence>
<proteinExistence type="predicted"/>
<feature type="transmembrane region" description="Helical" evidence="9">
    <location>
        <begin position="361"/>
        <end position="388"/>
    </location>
</feature>
<keyword evidence="2" id="KW-0813">Transport</keyword>
<dbReference type="GO" id="GO:0005886">
    <property type="term" value="C:plasma membrane"/>
    <property type="evidence" value="ECO:0007669"/>
    <property type="project" value="UniProtKB-SubCell"/>
</dbReference>
<dbReference type="EMBL" id="BMMS01000006">
    <property type="protein sequence ID" value="GGO84732.1"/>
    <property type="molecule type" value="Genomic_DNA"/>
</dbReference>
<feature type="transmembrane region" description="Helical" evidence="9">
    <location>
        <begin position="205"/>
        <end position="223"/>
    </location>
</feature>
<dbReference type="PANTHER" id="PTHR42718:SF46">
    <property type="entry name" value="BLR6921 PROTEIN"/>
    <property type="match status" value="1"/>
</dbReference>
<dbReference type="GO" id="GO:0046677">
    <property type="term" value="P:response to antibiotic"/>
    <property type="evidence" value="ECO:0007669"/>
    <property type="project" value="UniProtKB-KW"/>
</dbReference>
<evidence type="ECO:0000256" key="4">
    <source>
        <dbReference type="ARBA" id="ARBA00022692"/>
    </source>
</evidence>
<keyword evidence="4 9" id="KW-0812">Transmembrane</keyword>
<evidence type="ECO:0000256" key="5">
    <source>
        <dbReference type="ARBA" id="ARBA00022989"/>
    </source>
</evidence>
<feature type="compositionally biased region" description="Basic and acidic residues" evidence="8">
    <location>
        <begin position="567"/>
        <end position="579"/>
    </location>
</feature>
<dbReference type="Proteomes" id="UP000641932">
    <property type="component" value="Unassembled WGS sequence"/>
</dbReference>
<gene>
    <name evidence="11" type="ORF">GCM10012280_16880</name>
</gene>
<keyword evidence="6 9" id="KW-0472">Membrane</keyword>
<feature type="transmembrane region" description="Helical" evidence="9">
    <location>
        <begin position="273"/>
        <end position="295"/>
    </location>
</feature>
<dbReference type="SUPFAM" id="SSF103473">
    <property type="entry name" value="MFS general substrate transporter"/>
    <property type="match status" value="1"/>
</dbReference>
<dbReference type="CDD" id="cd17321">
    <property type="entry name" value="MFS_MMR_MDR_like"/>
    <property type="match status" value="1"/>
</dbReference>
<feature type="transmembrane region" description="Helical" evidence="9">
    <location>
        <begin position="463"/>
        <end position="490"/>
    </location>
</feature>
<feature type="transmembrane region" description="Helical" evidence="9">
    <location>
        <begin position="16"/>
        <end position="40"/>
    </location>
</feature>
<feature type="transmembrane region" description="Helical" evidence="9">
    <location>
        <begin position="307"/>
        <end position="325"/>
    </location>
</feature>
<protein>
    <submittedName>
        <fullName evidence="11">MFS transporter</fullName>
    </submittedName>
</protein>
<comment type="caution">
    <text evidence="11">The sequence shown here is derived from an EMBL/GenBank/DDBJ whole genome shotgun (WGS) entry which is preliminary data.</text>
</comment>
<feature type="transmembrane region" description="Helical" evidence="9">
    <location>
        <begin position="114"/>
        <end position="131"/>
    </location>
</feature>
<evidence type="ECO:0000256" key="2">
    <source>
        <dbReference type="ARBA" id="ARBA00022448"/>
    </source>
</evidence>
<organism evidence="11 12">
    <name type="scientific">Wenjunlia tyrosinilytica</name>
    <dbReference type="NCBI Taxonomy" id="1544741"/>
    <lineage>
        <taxon>Bacteria</taxon>
        <taxon>Bacillati</taxon>
        <taxon>Actinomycetota</taxon>
        <taxon>Actinomycetes</taxon>
        <taxon>Kitasatosporales</taxon>
        <taxon>Streptomycetaceae</taxon>
        <taxon>Wenjunlia</taxon>
    </lineage>
</organism>
<feature type="transmembrane region" description="Helical" evidence="9">
    <location>
        <begin position="235"/>
        <end position="252"/>
    </location>
</feature>
<evidence type="ECO:0000256" key="1">
    <source>
        <dbReference type="ARBA" id="ARBA00004651"/>
    </source>
</evidence>